<name>T1KD86_TETUR</name>
<reference evidence="1" key="2">
    <citation type="submission" date="2015-06" db="UniProtKB">
        <authorList>
            <consortium name="EnsemblMetazoa"/>
        </authorList>
    </citation>
    <scope>IDENTIFICATION</scope>
</reference>
<organism evidence="1 2">
    <name type="scientific">Tetranychus urticae</name>
    <name type="common">Two-spotted spider mite</name>
    <dbReference type="NCBI Taxonomy" id="32264"/>
    <lineage>
        <taxon>Eukaryota</taxon>
        <taxon>Metazoa</taxon>
        <taxon>Ecdysozoa</taxon>
        <taxon>Arthropoda</taxon>
        <taxon>Chelicerata</taxon>
        <taxon>Arachnida</taxon>
        <taxon>Acari</taxon>
        <taxon>Acariformes</taxon>
        <taxon>Trombidiformes</taxon>
        <taxon>Prostigmata</taxon>
        <taxon>Eleutherengona</taxon>
        <taxon>Raphignathae</taxon>
        <taxon>Tetranychoidea</taxon>
        <taxon>Tetranychidae</taxon>
        <taxon>Tetranychus</taxon>
    </lineage>
</organism>
<dbReference type="Proteomes" id="UP000015104">
    <property type="component" value="Unassembled WGS sequence"/>
</dbReference>
<protein>
    <submittedName>
        <fullName evidence="1">Uncharacterized protein</fullName>
    </submittedName>
</protein>
<evidence type="ECO:0000313" key="2">
    <source>
        <dbReference type="Proteomes" id="UP000015104"/>
    </source>
</evidence>
<accession>T1KD86</accession>
<keyword evidence="2" id="KW-1185">Reference proteome</keyword>
<dbReference type="AlphaFoldDB" id="T1KD86"/>
<proteinExistence type="predicted"/>
<sequence>MVNQCKSVCIITFQKIDLTSLLPKNKPEFMVDSRKHEKQNPKANIFPIPNI</sequence>
<dbReference type="EMBL" id="CAEY01002010">
    <property type="status" value="NOT_ANNOTATED_CDS"/>
    <property type="molecule type" value="Genomic_DNA"/>
</dbReference>
<evidence type="ECO:0000313" key="1">
    <source>
        <dbReference type="EnsemblMetazoa" id="tetur09g02040.1"/>
    </source>
</evidence>
<reference evidence="2" key="1">
    <citation type="submission" date="2011-08" db="EMBL/GenBank/DDBJ databases">
        <authorList>
            <person name="Rombauts S."/>
        </authorList>
    </citation>
    <scope>NUCLEOTIDE SEQUENCE</scope>
    <source>
        <strain evidence="2">London</strain>
    </source>
</reference>
<dbReference type="HOGENOM" id="CLU_3109013_0_0_1"/>
<dbReference type="EnsemblMetazoa" id="tetur09g02040.1">
    <property type="protein sequence ID" value="tetur09g02040.1"/>
    <property type="gene ID" value="tetur09g02040"/>
</dbReference>